<keyword evidence="2" id="KW-1133">Transmembrane helix</keyword>
<protein>
    <recommendedName>
        <fullName evidence="5">Meckel syndrome type 1 protein</fullName>
    </recommendedName>
</protein>
<feature type="compositionally biased region" description="Low complexity" evidence="1">
    <location>
        <begin position="140"/>
        <end position="153"/>
    </location>
</feature>
<evidence type="ECO:0008006" key="5">
    <source>
        <dbReference type="Google" id="ProtNLM"/>
    </source>
</evidence>
<accession>A0ABX6FJ96</accession>
<keyword evidence="2" id="KW-0472">Membrane</keyword>
<keyword evidence="2" id="KW-0812">Transmembrane</keyword>
<reference evidence="3 4" key="1">
    <citation type="submission" date="2019-12" db="EMBL/GenBank/DDBJ databases">
        <title>Draft Genome Sequences of Six Type Strains of the Genus Massilia.</title>
        <authorList>
            <person name="Miess H."/>
            <person name="Frediansyah A."/>
            <person name="Goeker M."/>
            <person name="Gross H."/>
        </authorList>
    </citation>
    <scope>NUCLEOTIDE SEQUENCE [LARGE SCALE GENOMIC DNA]</scope>
    <source>
        <strain evidence="3 4">DSM 26639</strain>
    </source>
</reference>
<feature type="region of interest" description="Disordered" evidence="1">
    <location>
        <begin position="1"/>
        <end position="38"/>
    </location>
</feature>
<dbReference type="EMBL" id="CP046904">
    <property type="protein sequence ID" value="QGZ37649.1"/>
    <property type="molecule type" value="Genomic_DNA"/>
</dbReference>
<feature type="region of interest" description="Disordered" evidence="1">
    <location>
        <begin position="140"/>
        <end position="190"/>
    </location>
</feature>
<name>A0ABX6FJ96_9BURK</name>
<feature type="compositionally biased region" description="Polar residues" evidence="1">
    <location>
        <begin position="1"/>
        <end position="10"/>
    </location>
</feature>
<dbReference type="RefSeq" id="WP_158206630.1">
    <property type="nucleotide sequence ID" value="NZ_CP046904.1"/>
</dbReference>
<sequence>MSMAENSYSSPPTAAPPEAPGTPDARTELPADAPAAGRAGAPPAMFRKLVLWAGGGAAALGVIVAVMLGVQFISSERSIHRIERAAVRPVVPAAVPAPLPAPVDPTVGVAAASAPAAQAAAQPVAGAEAATGVPATAGRLAAAPEPAAPEVAPAAPPTAEPAKASARKTSAAKRAKKRARSEGDTFKRCPPLGKPGAVMCRWHICNGGAGRRGRASRIWRGRRDRLCGSHAKPTY</sequence>
<evidence type="ECO:0000256" key="2">
    <source>
        <dbReference type="SAM" id="Phobius"/>
    </source>
</evidence>
<organism evidence="3 4">
    <name type="scientific">Pseudoduganella flava</name>
    <dbReference type="NCBI Taxonomy" id="871742"/>
    <lineage>
        <taxon>Bacteria</taxon>
        <taxon>Pseudomonadati</taxon>
        <taxon>Pseudomonadota</taxon>
        <taxon>Betaproteobacteria</taxon>
        <taxon>Burkholderiales</taxon>
        <taxon>Oxalobacteraceae</taxon>
        <taxon>Telluria group</taxon>
        <taxon>Pseudoduganella</taxon>
    </lineage>
</organism>
<feature type="transmembrane region" description="Helical" evidence="2">
    <location>
        <begin position="49"/>
        <end position="74"/>
    </location>
</feature>
<keyword evidence="4" id="KW-1185">Reference proteome</keyword>
<feature type="compositionally biased region" description="Basic residues" evidence="1">
    <location>
        <begin position="170"/>
        <end position="179"/>
    </location>
</feature>
<evidence type="ECO:0000313" key="4">
    <source>
        <dbReference type="Proteomes" id="UP000437862"/>
    </source>
</evidence>
<gene>
    <name evidence="3" type="ORF">GO485_00315</name>
</gene>
<proteinExistence type="predicted"/>
<dbReference type="Proteomes" id="UP000437862">
    <property type="component" value="Chromosome"/>
</dbReference>
<feature type="compositionally biased region" description="Low complexity" evidence="1">
    <location>
        <begin position="160"/>
        <end position="169"/>
    </location>
</feature>
<evidence type="ECO:0000313" key="3">
    <source>
        <dbReference type="EMBL" id="QGZ37649.1"/>
    </source>
</evidence>
<evidence type="ECO:0000256" key="1">
    <source>
        <dbReference type="SAM" id="MobiDB-lite"/>
    </source>
</evidence>